<dbReference type="Pfam" id="PF06299">
    <property type="entry name" value="DUF1045"/>
    <property type="match status" value="1"/>
</dbReference>
<dbReference type="Proteomes" id="UP001156670">
    <property type="component" value="Unassembled WGS sequence"/>
</dbReference>
<evidence type="ECO:0000313" key="2">
    <source>
        <dbReference type="Proteomes" id="UP001156670"/>
    </source>
</evidence>
<reference evidence="2" key="1">
    <citation type="journal article" date="2019" name="Int. J. Syst. Evol. Microbiol.">
        <title>The Global Catalogue of Microorganisms (GCM) 10K type strain sequencing project: providing services to taxonomists for standard genome sequencing and annotation.</title>
        <authorList>
            <consortium name="The Broad Institute Genomics Platform"/>
            <consortium name="The Broad Institute Genome Sequencing Center for Infectious Disease"/>
            <person name="Wu L."/>
            <person name="Ma J."/>
        </authorList>
    </citation>
    <scope>NUCLEOTIDE SEQUENCE [LARGE SCALE GENOMIC DNA]</scope>
    <source>
        <strain evidence="2">NBRC 111980</strain>
    </source>
</reference>
<comment type="caution">
    <text evidence="1">The sequence shown here is derived from an EMBL/GenBank/DDBJ whole genome shotgun (WGS) entry which is preliminary data.</text>
</comment>
<sequence>MRYAVYFCPAPDSALHAFGTEWLATTVVPTIAPERLQVLLADVRRYGWHATLTAPFELASHASYDDLHRRIADIAVYTPAFELPLQLDTLAGFLALRPCGDTQAVDALAAQCVRDLNTLRAPITQAAWERRAETLDDTEHTLFRQYGYPYVLDRYRFHLTLSAPATAEEEQALCAYLLPKLGHAPCARIDALTVCREPIPGAAFEQLVSLPLKAAA</sequence>
<accession>A0ABQ5XRM5</accession>
<dbReference type="EMBL" id="BSOB01000017">
    <property type="protein sequence ID" value="GLQ93150.1"/>
    <property type="molecule type" value="Genomic_DNA"/>
</dbReference>
<keyword evidence="2" id="KW-1185">Reference proteome</keyword>
<dbReference type="InterPro" id="IPR009389">
    <property type="entry name" value="DUF1045"/>
</dbReference>
<proteinExistence type="predicted"/>
<evidence type="ECO:0000313" key="1">
    <source>
        <dbReference type="EMBL" id="GLQ93150.1"/>
    </source>
</evidence>
<name>A0ABQ5XRM5_9GAMM</name>
<dbReference type="RefSeq" id="WP_284320870.1">
    <property type="nucleotide sequence ID" value="NZ_BSOB01000017.1"/>
</dbReference>
<protein>
    <submittedName>
        <fullName evidence="1">Phosphonate metabolism protein</fullName>
    </submittedName>
</protein>
<gene>
    <name evidence="1" type="ORF">GCM10007901_21010</name>
</gene>
<organism evidence="1 2">
    <name type="scientific">Dyella acidisoli</name>
    <dbReference type="NCBI Taxonomy" id="1867834"/>
    <lineage>
        <taxon>Bacteria</taxon>
        <taxon>Pseudomonadati</taxon>
        <taxon>Pseudomonadota</taxon>
        <taxon>Gammaproteobacteria</taxon>
        <taxon>Lysobacterales</taxon>
        <taxon>Rhodanobacteraceae</taxon>
        <taxon>Dyella</taxon>
    </lineage>
</organism>